<keyword evidence="11 15" id="KW-0472">Membrane</keyword>
<keyword evidence="9" id="KW-0406">Ion transport</keyword>
<dbReference type="Pfam" id="PF02563">
    <property type="entry name" value="Poly_export"/>
    <property type="match status" value="1"/>
</dbReference>
<protein>
    <submittedName>
        <fullName evidence="18">Polysaccharide biosynthesis/export family protein</fullName>
    </submittedName>
</protein>
<evidence type="ECO:0000256" key="5">
    <source>
        <dbReference type="ARBA" id="ARBA00022597"/>
    </source>
</evidence>
<dbReference type="Proteomes" id="UP000664317">
    <property type="component" value="Unassembled WGS sequence"/>
</dbReference>
<dbReference type="InterPro" id="IPR049712">
    <property type="entry name" value="Poly_export"/>
</dbReference>
<evidence type="ECO:0000256" key="10">
    <source>
        <dbReference type="ARBA" id="ARBA00023114"/>
    </source>
</evidence>
<evidence type="ECO:0000256" key="6">
    <source>
        <dbReference type="ARBA" id="ARBA00022692"/>
    </source>
</evidence>
<evidence type="ECO:0000256" key="11">
    <source>
        <dbReference type="ARBA" id="ARBA00023136"/>
    </source>
</evidence>
<dbReference type="PANTHER" id="PTHR33619:SF3">
    <property type="entry name" value="POLYSACCHARIDE EXPORT PROTEIN GFCE-RELATED"/>
    <property type="match status" value="1"/>
</dbReference>
<evidence type="ECO:0000256" key="2">
    <source>
        <dbReference type="ARBA" id="ARBA00009450"/>
    </source>
</evidence>
<comment type="similarity">
    <text evidence="2">Belongs to the BexD/CtrA/VexA family.</text>
</comment>
<evidence type="ECO:0000313" key="19">
    <source>
        <dbReference type="Proteomes" id="UP000664317"/>
    </source>
</evidence>
<name>A0ABS3C0W8_9BACT</name>
<comment type="subcellular location">
    <subcellularLocation>
        <location evidence="1">Cell outer membrane</location>
        <topology evidence="1">Multi-pass membrane protein</topology>
    </subcellularLocation>
</comment>
<evidence type="ECO:0000256" key="13">
    <source>
        <dbReference type="ARBA" id="ARBA00023237"/>
    </source>
</evidence>
<feature type="transmembrane region" description="Helical" evidence="15">
    <location>
        <begin position="247"/>
        <end position="266"/>
    </location>
</feature>
<comment type="caution">
    <text evidence="18">The sequence shown here is derived from an EMBL/GenBank/DDBJ whole genome shotgun (WGS) entry which is preliminary data.</text>
</comment>
<evidence type="ECO:0000259" key="16">
    <source>
        <dbReference type="Pfam" id="PF02563"/>
    </source>
</evidence>
<evidence type="ECO:0000256" key="7">
    <source>
        <dbReference type="ARBA" id="ARBA00022729"/>
    </source>
</evidence>
<evidence type="ECO:0000256" key="1">
    <source>
        <dbReference type="ARBA" id="ARBA00004571"/>
    </source>
</evidence>
<dbReference type="RefSeq" id="WP_206577535.1">
    <property type="nucleotide sequence ID" value="NZ_JAFKCT010000002.1"/>
</dbReference>
<keyword evidence="5" id="KW-0762">Sugar transport</keyword>
<evidence type="ECO:0000259" key="17">
    <source>
        <dbReference type="Pfam" id="PF22461"/>
    </source>
</evidence>
<organism evidence="18 19">
    <name type="scientific">Algoriphagus oliviformis</name>
    <dbReference type="NCBI Taxonomy" id="2811231"/>
    <lineage>
        <taxon>Bacteria</taxon>
        <taxon>Pseudomonadati</taxon>
        <taxon>Bacteroidota</taxon>
        <taxon>Cytophagia</taxon>
        <taxon>Cytophagales</taxon>
        <taxon>Cyclobacteriaceae</taxon>
        <taxon>Algoriphagus</taxon>
    </lineage>
</organism>
<keyword evidence="6 15" id="KW-0812">Transmembrane</keyword>
<keyword evidence="10" id="KW-0626">Porin</keyword>
<evidence type="ECO:0000256" key="15">
    <source>
        <dbReference type="SAM" id="Phobius"/>
    </source>
</evidence>
<gene>
    <name evidence="18" type="ORF">J0A68_07340</name>
</gene>
<keyword evidence="8" id="KW-0625">Polysaccharide transport</keyword>
<evidence type="ECO:0000256" key="3">
    <source>
        <dbReference type="ARBA" id="ARBA00022448"/>
    </source>
</evidence>
<keyword evidence="3" id="KW-0813">Transport</keyword>
<evidence type="ECO:0000256" key="4">
    <source>
        <dbReference type="ARBA" id="ARBA00022452"/>
    </source>
</evidence>
<evidence type="ECO:0000313" key="18">
    <source>
        <dbReference type="EMBL" id="MBN7810762.1"/>
    </source>
</evidence>
<feature type="domain" description="SLBB" evidence="17">
    <location>
        <begin position="153"/>
        <end position="232"/>
    </location>
</feature>
<evidence type="ECO:0000256" key="14">
    <source>
        <dbReference type="ARBA" id="ARBA00023288"/>
    </source>
</evidence>
<keyword evidence="14" id="KW-0449">Lipoprotein</keyword>
<dbReference type="EMBL" id="JAFKCT010000002">
    <property type="protein sequence ID" value="MBN7810762.1"/>
    <property type="molecule type" value="Genomic_DNA"/>
</dbReference>
<keyword evidence="4" id="KW-1134">Transmembrane beta strand</keyword>
<reference evidence="18 19" key="1">
    <citation type="submission" date="2021-03" db="EMBL/GenBank/DDBJ databases">
        <title>novel species isolated from a fishpond in China.</title>
        <authorList>
            <person name="Lu H."/>
            <person name="Cai Z."/>
        </authorList>
    </citation>
    <scope>NUCLEOTIDE SEQUENCE [LARGE SCALE GENOMIC DNA]</scope>
    <source>
        <strain evidence="18 19">H41</strain>
    </source>
</reference>
<keyword evidence="19" id="KW-1185">Reference proteome</keyword>
<keyword evidence="13" id="KW-0998">Cell outer membrane</keyword>
<dbReference type="InterPro" id="IPR054765">
    <property type="entry name" value="SLBB_dom"/>
</dbReference>
<sequence>MKTKKKDLFSIARWTGAVMLTLCLFSCSKRNITYFSNLETQEEGVISNLTELEPIRIQKDDELEIKVTTLNPESNLLFNYGVMSGADQVNVQSMGSYDLARYIVDSEGNIDFPILGKIQMAGLTREEAKKKLTELLSKLVTDPRVELSIANFKITVLGEVNNPSTFTIEADKVTILEALGLAGDMTVYGKRENVLVIREMETGKKIIRVNMLDKAVLNSSNYQLMQNDVVYVEAVNKKVKQADINPTTIAIISIASSVLVAFIFSFDEIFN</sequence>
<proteinExistence type="inferred from homology"/>
<keyword evidence="15" id="KW-1133">Transmembrane helix</keyword>
<dbReference type="PANTHER" id="PTHR33619">
    <property type="entry name" value="POLYSACCHARIDE EXPORT PROTEIN GFCE-RELATED"/>
    <property type="match status" value="1"/>
</dbReference>
<accession>A0ABS3C0W8</accession>
<dbReference type="InterPro" id="IPR003715">
    <property type="entry name" value="Poly_export_N"/>
</dbReference>
<evidence type="ECO:0000256" key="8">
    <source>
        <dbReference type="ARBA" id="ARBA00023047"/>
    </source>
</evidence>
<keyword evidence="12" id="KW-0564">Palmitate</keyword>
<evidence type="ECO:0000256" key="9">
    <source>
        <dbReference type="ARBA" id="ARBA00023065"/>
    </source>
</evidence>
<feature type="domain" description="Polysaccharide export protein N-terminal" evidence="16">
    <location>
        <begin position="54"/>
        <end position="149"/>
    </location>
</feature>
<dbReference type="Gene3D" id="3.10.560.10">
    <property type="entry name" value="Outer membrane lipoprotein wza domain like"/>
    <property type="match status" value="1"/>
</dbReference>
<dbReference type="Pfam" id="PF22461">
    <property type="entry name" value="SLBB_2"/>
    <property type="match status" value="1"/>
</dbReference>
<keyword evidence="7" id="KW-0732">Signal</keyword>
<evidence type="ECO:0000256" key="12">
    <source>
        <dbReference type="ARBA" id="ARBA00023139"/>
    </source>
</evidence>